<dbReference type="GO" id="GO:0046914">
    <property type="term" value="F:transition metal ion binding"/>
    <property type="evidence" value="ECO:0007669"/>
    <property type="project" value="InterPro"/>
</dbReference>
<keyword evidence="7" id="KW-0325">Glycoprotein</keyword>
<evidence type="ECO:0000256" key="10">
    <source>
        <dbReference type="SAM" id="SignalP"/>
    </source>
</evidence>
<organism evidence="12 13">
    <name type="scientific">Brachionus plicatilis</name>
    <name type="common">Marine rotifer</name>
    <name type="synonym">Brachionus muelleri</name>
    <dbReference type="NCBI Taxonomy" id="10195"/>
    <lineage>
        <taxon>Eukaryota</taxon>
        <taxon>Metazoa</taxon>
        <taxon>Spiralia</taxon>
        <taxon>Gnathifera</taxon>
        <taxon>Rotifera</taxon>
        <taxon>Eurotatoria</taxon>
        <taxon>Monogononta</taxon>
        <taxon>Pseudotrocha</taxon>
        <taxon>Ploima</taxon>
        <taxon>Brachionidae</taxon>
        <taxon>Brachionus</taxon>
    </lineage>
</organism>
<evidence type="ECO:0000256" key="2">
    <source>
        <dbReference type="ARBA" id="ARBA00022692"/>
    </source>
</evidence>
<dbReference type="InterPro" id="IPR019745">
    <property type="entry name" value="Amyloid_glyco_intracell_CS"/>
</dbReference>
<keyword evidence="2 9" id="KW-0812">Transmembrane</keyword>
<keyword evidence="13" id="KW-1185">Reference proteome</keyword>
<dbReference type="PANTHER" id="PTHR23103:SF15">
    <property type="entry name" value="AMYLOID-BETA-LIKE PROTEIN"/>
    <property type="match status" value="1"/>
</dbReference>
<dbReference type="InterPro" id="IPR019543">
    <property type="entry name" value="APP_amyloid_C"/>
</dbReference>
<dbReference type="GO" id="GO:0008201">
    <property type="term" value="F:heparin binding"/>
    <property type="evidence" value="ECO:0007669"/>
    <property type="project" value="UniProtKB-UniRule"/>
</dbReference>
<feature type="region of interest" description="GFLD subdomain" evidence="8">
    <location>
        <begin position="33"/>
        <end position="128"/>
    </location>
</feature>
<dbReference type="PANTHER" id="PTHR23103">
    <property type="entry name" value="ALZHEIMER'S DISEASE BETA-AMYLOID RELATED"/>
    <property type="match status" value="1"/>
</dbReference>
<evidence type="ECO:0000256" key="8">
    <source>
        <dbReference type="PROSITE-ProRule" id="PRU01217"/>
    </source>
</evidence>
<reference evidence="12 13" key="1">
    <citation type="journal article" date="2018" name="Sci. Rep.">
        <title>Genomic signatures of local adaptation to the degree of environmental predictability in rotifers.</title>
        <authorList>
            <person name="Franch-Gras L."/>
            <person name="Hahn C."/>
            <person name="Garcia-Roger E.M."/>
            <person name="Carmona M.J."/>
            <person name="Serra M."/>
            <person name="Gomez A."/>
        </authorList>
    </citation>
    <scope>NUCLEOTIDE SEQUENCE [LARGE SCALE GENOMIC DNA]</scope>
    <source>
        <strain evidence="12">HYR1</strain>
    </source>
</reference>
<dbReference type="Pfam" id="PF12924">
    <property type="entry name" value="APP_Cu_bd"/>
    <property type="match status" value="1"/>
</dbReference>
<dbReference type="SMART" id="SM00006">
    <property type="entry name" value="A4_EXTRA"/>
    <property type="match status" value="1"/>
</dbReference>
<dbReference type="InterPro" id="IPR036669">
    <property type="entry name" value="Amyloid_Cu-bd_sf"/>
</dbReference>
<dbReference type="InterPro" id="IPR015849">
    <property type="entry name" value="Amyloid_glyco_heparin-bd"/>
</dbReference>
<dbReference type="InterPro" id="IPR008155">
    <property type="entry name" value="Amyloid_glyco"/>
</dbReference>
<dbReference type="Gene3D" id="3.90.570.10">
    <property type="entry name" value="Amyloidogenic glycoprotein, heparin-binding domain"/>
    <property type="match status" value="1"/>
</dbReference>
<evidence type="ECO:0000259" key="11">
    <source>
        <dbReference type="PROSITE" id="PS51869"/>
    </source>
</evidence>
<evidence type="ECO:0000256" key="3">
    <source>
        <dbReference type="ARBA" id="ARBA00022729"/>
    </source>
</evidence>
<feature type="chain" id="PRO_5018269527" evidence="10">
    <location>
        <begin position="19"/>
        <end position="322"/>
    </location>
</feature>
<dbReference type="STRING" id="10195.A0A3M7SZN0"/>
<dbReference type="SUPFAM" id="SSF89811">
    <property type="entry name" value="Amyloid beta a4 protein copper binding domain (domain 2)"/>
    <property type="match status" value="1"/>
</dbReference>
<dbReference type="EMBL" id="REGN01000530">
    <property type="protein sequence ID" value="RNA41216.1"/>
    <property type="molecule type" value="Genomic_DNA"/>
</dbReference>
<comment type="caution">
    <text evidence="8">Lacks conserved residue(s) required for the propagation of feature annotation.</text>
</comment>
<keyword evidence="6" id="KW-1015">Disulfide bond</keyword>
<sequence>MSATLIWFYLFQTSFVLSQNYVTFLGDKNPNTDHDAYVVQTNCSNAITSLYFDNQMNKWTFSSADSCLHSLNDILSYCQRVYPELNVINIQLVSEKIGFKICDPTSCSVENGALFKCLYGAFKSKTQFQVPVDCQFEHLARKSECKTTENWKNLANQKCQSFNKIFHVTNYSMIQWCDAFKDGIETFNGIEFICCPNKLKNVRIEDENIDSQQFVTNYYSDDVELLDSNNLVYNVKLIDKPKKDEKFKFLGYATTFFLIGFFMTVFVFIFYRIFKKNRKSDILRQRLGQHIDKDQDSQLNQMQINGYENPTYKFFDDQNGSL</sequence>
<comment type="caution">
    <text evidence="12">The sequence shown here is derived from an EMBL/GenBank/DDBJ whole genome shotgun (WGS) entry which is preliminary data.</text>
</comment>
<dbReference type="OrthoDB" id="9426200at2759"/>
<dbReference type="Gene3D" id="3.30.1490.140">
    <property type="entry name" value="Amyloidogenic glycoprotein, copper-binding domain"/>
    <property type="match status" value="1"/>
</dbReference>
<comment type="subcellular location">
    <subcellularLocation>
        <location evidence="1">Membrane</location>
        <topology evidence="1">Single-pass type I membrane protein</topology>
    </subcellularLocation>
</comment>
<keyword evidence="3 10" id="KW-0732">Signal</keyword>
<feature type="signal peptide" evidence="10">
    <location>
        <begin position="1"/>
        <end position="18"/>
    </location>
</feature>
<evidence type="ECO:0000256" key="6">
    <source>
        <dbReference type="ARBA" id="ARBA00023157"/>
    </source>
</evidence>
<evidence type="ECO:0000256" key="1">
    <source>
        <dbReference type="ARBA" id="ARBA00004479"/>
    </source>
</evidence>
<gene>
    <name evidence="12" type="ORF">BpHYR1_004771</name>
</gene>
<feature type="domain" description="E1" evidence="11">
    <location>
        <begin position="33"/>
        <end position="197"/>
    </location>
</feature>
<dbReference type="GO" id="GO:0016020">
    <property type="term" value="C:membrane"/>
    <property type="evidence" value="ECO:0007669"/>
    <property type="project" value="UniProtKB-SubCell"/>
</dbReference>
<protein>
    <submittedName>
        <fullName evidence="12">Amyloid beta A4 isoform X5</fullName>
    </submittedName>
</protein>
<dbReference type="SUPFAM" id="SSF56491">
    <property type="entry name" value="A heparin-binding domain"/>
    <property type="match status" value="1"/>
</dbReference>
<evidence type="ECO:0000313" key="12">
    <source>
        <dbReference type="EMBL" id="RNA41216.1"/>
    </source>
</evidence>
<dbReference type="InterPro" id="IPR008154">
    <property type="entry name" value="Amyloid_glyco_extra"/>
</dbReference>
<evidence type="ECO:0000256" key="9">
    <source>
        <dbReference type="SAM" id="Phobius"/>
    </source>
</evidence>
<dbReference type="AlphaFoldDB" id="A0A3M7SZN0"/>
<dbReference type="Pfam" id="PF10515">
    <property type="entry name" value="APP_amyloid"/>
    <property type="match status" value="1"/>
</dbReference>
<comment type="similarity">
    <text evidence="8">Belongs to the APP family.</text>
</comment>
<evidence type="ECO:0000256" key="4">
    <source>
        <dbReference type="ARBA" id="ARBA00022989"/>
    </source>
</evidence>
<evidence type="ECO:0000256" key="7">
    <source>
        <dbReference type="ARBA" id="ARBA00023180"/>
    </source>
</evidence>
<accession>A0A3M7SZN0</accession>
<feature type="transmembrane region" description="Helical" evidence="9">
    <location>
        <begin position="249"/>
        <end position="274"/>
    </location>
</feature>
<keyword evidence="5 9" id="KW-0472">Membrane</keyword>
<keyword evidence="4 9" id="KW-1133">Transmembrane helix</keyword>
<dbReference type="Pfam" id="PF02177">
    <property type="entry name" value="APP_N"/>
    <property type="match status" value="1"/>
</dbReference>
<evidence type="ECO:0000256" key="5">
    <source>
        <dbReference type="ARBA" id="ARBA00023136"/>
    </source>
</evidence>
<feature type="region of interest" description="CuBD subdomain" evidence="8">
    <location>
        <begin position="132"/>
        <end position="197"/>
    </location>
</feature>
<name>A0A3M7SZN0_BRAPC</name>
<dbReference type="Proteomes" id="UP000276133">
    <property type="component" value="Unassembled WGS sequence"/>
</dbReference>
<dbReference type="InterPro" id="IPR036454">
    <property type="entry name" value="Amyloid_glyco_heparin-bd_sf"/>
</dbReference>
<proteinExistence type="inferred from homology"/>
<dbReference type="PROSITE" id="PS00320">
    <property type="entry name" value="APP_INTRA"/>
    <property type="match status" value="1"/>
</dbReference>
<evidence type="ECO:0000313" key="13">
    <source>
        <dbReference type="Proteomes" id="UP000276133"/>
    </source>
</evidence>
<dbReference type="PROSITE" id="PS51869">
    <property type="entry name" value="APP_E1"/>
    <property type="match status" value="1"/>
</dbReference>
<dbReference type="InterPro" id="IPR011178">
    <property type="entry name" value="Amyloid_glyco_Cu-bd"/>
</dbReference>